<sequence>EPQNIHDNITICHGDDDRNVPFQQTTDIVQKLRVKGDVHIELMIAPDEPHEFLLYKNRMEAYNRTFEFINRFIGK</sequence>
<proteinExistence type="predicted"/>
<dbReference type="Pfam" id="PF00326">
    <property type="entry name" value="Peptidase_S9"/>
    <property type="match status" value="1"/>
</dbReference>
<evidence type="ECO:0000313" key="2">
    <source>
        <dbReference type="EMBL" id="GAH02857.1"/>
    </source>
</evidence>
<dbReference type="AlphaFoldDB" id="X1C666"/>
<accession>X1C666</accession>
<feature type="non-terminal residue" evidence="2">
    <location>
        <position position="1"/>
    </location>
</feature>
<name>X1C666_9ZZZZ</name>
<reference evidence="2" key="1">
    <citation type="journal article" date="2014" name="Front. Microbiol.">
        <title>High frequency of phylogenetically diverse reductive dehalogenase-homologous genes in deep subseafloor sedimentary metagenomes.</title>
        <authorList>
            <person name="Kawai M."/>
            <person name="Futagami T."/>
            <person name="Toyoda A."/>
            <person name="Takaki Y."/>
            <person name="Nishi S."/>
            <person name="Hori S."/>
            <person name="Arai W."/>
            <person name="Tsubouchi T."/>
            <person name="Morono Y."/>
            <person name="Uchiyama I."/>
            <person name="Ito T."/>
            <person name="Fujiyama A."/>
            <person name="Inagaki F."/>
            <person name="Takami H."/>
        </authorList>
    </citation>
    <scope>NUCLEOTIDE SEQUENCE</scope>
    <source>
        <strain evidence="2">Expedition CK06-06</strain>
    </source>
</reference>
<organism evidence="2">
    <name type="scientific">marine sediment metagenome</name>
    <dbReference type="NCBI Taxonomy" id="412755"/>
    <lineage>
        <taxon>unclassified sequences</taxon>
        <taxon>metagenomes</taxon>
        <taxon>ecological metagenomes</taxon>
    </lineage>
</organism>
<feature type="domain" description="Peptidase S9 prolyl oligopeptidase catalytic" evidence="1">
    <location>
        <begin position="6"/>
        <end position="74"/>
    </location>
</feature>
<dbReference type="GO" id="GO:0006508">
    <property type="term" value="P:proteolysis"/>
    <property type="evidence" value="ECO:0007669"/>
    <property type="project" value="InterPro"/>
</dbReference>
<dbReference type="Gene3D" id="3.40.50.1820">
    <property type="entry name" value="alpha/beta hydrolase"/>
    <property type="match status" value="1"/>
</dbReference>
<dbReference type="EMBL" id="BART01028251">
    <property type="protein sequence ID" value="GAH02857.1"/>
    <property type="molecule type" value="Genomic_DNA"/>
</dbReference>
<dbReference type="SUPFAM" id="SSF53474">
    <property type="entry name" value="alpha/beta-Hydrolases"/>
    <property type="match status" value="1"/>
</dbReference>
<evidence type="ECO:0000259" key="1">
    <source>
        <dbReference type="Pfam" id="PF00326"/>
    </source>
</evidence>
<dbReference type="GO" id="GO:0008236">
    <property type="term" value="F:serine-type peptidase activity"/>
    <property type="evidence" value="ECO:0007669"/>
    <property type="project" value="InterPro"/>
</dbReference>
<comment type="caution">
    <text evidence="2">The sequence shown here is derived from an EMBL/GenBank/DDBJ whole genome shotgun (WGS) entry which is preliminary data.</text>
</comment>
<gene>
    <name evidence="2" type="ORF">S01H4_49865</name>
</gene>
<dbReference type="InterPro" id="IPR001375">
    <property type="entry name" value="Peptidase_S9_cat"/>
</dbReference>
<protein>
    <recommendedName>
        <fullName evidence="1">Peptidase S9 prolyl oligopeptidase catalytic domain-containing protein</fullName>
    </recommendedName>
</protein>
<dbReference type="InterPro" id="IPR029058">
    <property type="entry name" value="AB_hydrolase_fold"/>
</dbReference>